<gene>
    <name evidence="2" type="ORF">GCM10012282_45440</name>
</gene>
<comment type="caution">
    <text evidence="2">The sequence shown here is derived from an EMBL/GenBank/DDBJ whole genome shotgun (WGS) entry which is preliminary data.</text>
</comment>
<dbReference type="InterPro" id="IPR036388">
    <property type="entry name" value="WH-like_DNA-bd_sf"/>
</dbReference>
<dbReference type="AlphaFoldDB" id="A0A917L523"/>
<accession>A0A917L523</accession>
<reference evidence="2" key="2">
    <citation type="submission" date="2020-09" db="EMBL/GenBank/DDBJ databases">
        <authorList>
            <person name="Sun Q."/>
            <person name="Zhou Y."/>
        </authorList>
    </citation>
    <scope>NUCLEOTIDE SEQUENCE</scope>
    <source>
        <strain evidence="2">CGMCC 4.7272</strain>
    </source>
</reference>
<dbReference type="EMBL" id="BMMU01000015">
    <property type="protein sequence ID" value="GGJ43466.1"/>
    <property type="molecule type" value="Genomic_DNA"/>
</dbReference>
<reference evidence="2" key="1">
    <citation type="journal article" date="2014" name="Int. J. Syst. Evol. Microbiol.">
        <title>Complete genome sequence of Corynebacterium casei LMG S-19264T (=DSM 44701T), isolated from a smear-ripened cheese.</title>
        <authorList>
            <consortium name="US DOE Joint Genome Institute (JGI-PGF)"/>
            <person name="Walter F."/>
            <person name="Albersmeier A."/>
            <person name="Kalinowski J."/>
            <person name="Ruckert C."/>
        </authorList>
    </citation>
    <scope>NUCLEOTIDE SEQUENCE</scope>
    <source>
        <strain evidence="2">CGMCC 4.7272</strain>
    </source>
</reference>
<feature type="domain" description="HTH arsR-type" evidence="1">
    <location>
        <begin position="259"/>
        <end position="337"/>
    </location>
</feature>
<protein>
    <submittedName>
        <fullName evidence="2">Transcriptional regulator</fullName>
    </submittedName>
</protein>
<evidence type="ECO:0000259" key="1">
    <source>
        <dbReference type="SMART" id="SM00418"/>
    </source>
</evidence>
<dbReference type="SMART" id="SM00418">
    <property type="entry name" value="HTH_ARSR"/>
    <property type="match status" value="1"/>
</dbReference>
<dbReference type="CDD" id="cd00090">
    <property type="entry name" value="HTH_ARSR"/>
    <property type="match status" value="1"/>
</dbReference>
<dbReference type="Pfam" id="PF12840">
    <property type="entry name" value="HTH_20"/>
    <property type="match status" value="1"/>
</dbReference>
<sequence>MLRVHFTAEDLVRVRVAAAPDPLWELTNSVQVLATDESALAYGEWRRLVRPGRGPADVLLAGLMPSRGYAPDFLTPALSGSPALDSAIDTVLSTPRTVLRDDLVSLAASTERSRPLPAATRALADGDANALRCLGTALHAYHRRALAPHWPHIRAQVSADVAVRTRAVLDGGADGLLASFAPLLRWRSPVLEAEYPVDRDIRLGGRGLLLQPSFFCHHKPVMLAELRADLTPVLVHPIQHTPGWAGARGAGGAGGQGAELGALLGRTRAAILEDVVTGRTTGELARRFGISGAAASQHTAVLRRAGLLLSMRRNKYVVHTITPTGLALLAGVPSVRPAPDG</sequence>
<dbReference type="GO" id="GO:0003700">
    <property type="term" value="F:DNA-binding transcription factor activity"/>
    <property type="evidence" value="ECO:0007669"/>
    <property type="project" value="InterPro"/>
</dbReference>
<dbReference type="InterPro" id="IPR036390">
    <property type="entry name" value="WH_DNA-bd_sf"/>
</dbReference>
<proteinExistence type="predicted"/>
<organism evidence="2 3">
    <name type="scientific">Streptomyces lacrimifluminis</name>
    <dbReference type="NCBI Taxonomy" id="1500077"/>
    <lineage>
        <taxon>Bacteria</taxon>
        <taxon>Bacillati</taxon>
        <taxon>Actinomycetota</taxon>
        <taxon>Actinomycetes</taxon>
        <taxon>Kitasatosporales</taxon>
        <taxon>Streptomycetaceae</taxon>
        <taxon>Streptomyces</taxon>
    </lineage>
</organism>
<evidence type="ECO:0000313" key="3">
    <source>
        <dbReference type="Proteomes" id="UP000625682"/>
    </source>
</evidence>
<dbReference type="Gene3D" id="1.10.10.10">
    <property type="entry name" value="Winged helix-like DNA-binding domain superfamily/Winged helix DNA-binding domain"/>
    <property type="match status" value="1"/>
</dbReference>
<name>A0A917L523_9ACTN</name>
<keyword evidence="3" id="KW-1185">Reference proteome</keyword>
<dbReference type="RefSeq" id="WP_189149206.1">
    <property type="nucleotide sequence ID" value="NZ_BAABER010000036.1"/>
</dbReference>
<evidence type="ECO:0000313" key="2">
    <source>
        <dbReference type="EMBL" id="GGJ43466.1"/>
    </source>
</evidence>
<dbReference type="SUPFAM" id="SSF46785">
    <property type="entry name" value="Winged helix' DNA-binding domain"/>
    <property type="match status" value="1"/>
</dbReference>
<dbReference type="Proteomes" id="UP000625682">
    <property type="component" value="Unassembled WGS sequence"/>
</dbReference>
<dbReference type="InterPro" id="IPR001845">
    <property type="entry name" value="HTH_ArsR_DNA-bd_dom"/>
</dbReference>
<dbReference type="InterPro" id="IPR011991">
    <property type="entry name" value="ArsR-like_HTH"/>
</dbReference>